<dbReference type="EMBL" id="JBEPMC010000003">
    <property type="protein sequence ID" value="MET3578953.1"/>
    <property type="molecule type" value="Genomic_DNA"/>
</dbReference>
<proteinExistence type="predicted"/>
<sequence length="143" mass="14949">MYVDKWYFFGIVLRIGGSWMAATRTEALHQNAEGLDIQAPNVILSSLANAQIEVAKAARGAIPAFAKAAEIIASRLKSGGKFAYTPMVSSGLMALVAAGADAAEKILEGTSQKLRPVLSAIEGSMGRNASVLKTEPAKGQQGD</sequence>
<evidence type="ECO:0000313" key="1">
    <source>
        <dbReference type="EMBL" id="MET3578953.1"/>
    </source>
</evidence>
<accession>A0ABV2GKX8</accession>
<dbReference type="RefSeq" id="WP_354490031.1">
    <property type="nucleotide sequence ID" value="NZ_JBEPMC010000003.1"/>
</dbReference>
<protein>
    <submittedName>
        <fullName evidence="1">N-acetylmuramic acid 6-phosphate (MurNAc-6-P) etherase</fullName>
    </submittedName>
</protein>
<reference evidence="1 2" key="1">
    <citation type="submission" date="2024-06" db="EMBL/GenBank/DDBJ databases">
        <title>Genomic Encyclopedia of Type Strains, Phase IV (KMG-IV): sequencing the most valuable type-strain genomes for metagenomic binning, comparative biology and taxonomic classification.</title>
        <authorList>
            <person name="Goeker M."/>
        </authorList>
    </citation>
    <scope>NUCLEOTIDE SEQUENCE [LARGE SCALE GENOMIC DNA]</scope>
    <source>
        <strain evidence="1 2">DSM 100022</strain>
    </source>
</reference>
<name>A0ABV2GKX8_9HYPH</name>
<dbReference type="Gene3D" id="3.40.50.10490">
    <property type="entry name" value="Glucose-6-phosphate isomerase like protein, domain 1"/>
    <property type="match status" value="1"/>
</dbReference>
<keyword evidence="2" id="KW-1185">Reference proteome</keyword>
<organism evidence="1 2">
    <name type="scientific">Mesorhizobium robiniae</name>
    <dbReference type="NCBI Taxonomy" id="559315"/>
    <lineage>
        <taxon>Bacteria</taxon>
        <taxon>Pseudomonadati</taxon>
        <taxon>Pseudomonadota</taxon>
        <taxon>Alphaproteobacteria</taxon>
        <taxon>Hyphomicrobiales</taxon>
        <taxon>Phyllobacteriaceae</taxon>
        <taxon>Mesorhizobium</taxon>
    </lineage>
</organism>
<evidence type="ECO:0000313" key="2">
    <source>
        <dbReference type="Proteomes" id="UP001549204"/>
    </source>
</evidence>
<comment type="caution">
    <text evidence="1">The sequence shown here is derived from an EMBL/GenBank/DDBJ whole genome shotgun (WGS) entry which is preliminary data.</text>
</comment>
<gene>
    <name evidence="1" type="ORF">ABID19_001978</name>
</gene>
<dbReference type="Proteomes" id="UP001549204">
    <property type="component" value="Unassembled WGS sequence"/>
</dbReference>